<accession>A0A6A6Q6U7</accession>
<organism evidence="3 4">
    <name type="scientific">Neohortaea acidophila</name>
    <dbReference type="NCBI Taxonomy" id="245834"/>
    <lineage>
        <taxon>Eukaryota</taxon>
        <taxon>Fungi</taxon>
        <taxon>Dikarya</taxon>
        <taxon>Ascomycota</taxon>
        <taxon>Pezizomycotina</taxon>
        <taxon>Dothideomycetes</taxon>
        <taxon>Dothideomycetidae</taxon>
        <taxon>Mycosphaerellales</taxon>
        <taxon>Teratosphaeriaceae</taxon>
        <taxon>Neohortaea</taxon>
    </lineage>
</organism>
<feature type="transmembrane region" description="Helical" evidence="2">
    <location>
        <begin position="100"/>
        <end position="118"/>
    </location>
</feature>
<keyword evidence="2" id="KW-0472">Membrane</keyword>
<reference evidence="3" key="1">
    <citation type="journal article" date="2020" name="Stud. Mycol.">
        <title>101 Dothideomycetes genomes: a test case for predicting lifestyles and emergence of pathogens.</title>
        <authorList>
            <person name="Haridas S."/>
            <person name="Albert R."/>
            <person name="Binder M."/>
            <person name="Bloem J."/>
            <person name="Labutti K."/>
            <person name="Salamov A."/>
            <person name="Andreopoulos B."/>
            <person name="Baker S."/>
            <person name="Barry K."/>
            <person name="Bills G."/>
            <person name="Bluhm B."/>
            <person name="Cannon C."/>
            <person name="Castanera R."/>
            <person name="Culley D."/>
            <person name="Daum C."/>
            <person name="Ezra D."/>
            <person name="Gonzalez J."/>
            <person name="Henrissat B."/>
            <person name="Kuo A."/>
            <person name="Liang C."/>
            <person name="Lipzen A."/>
            <person name="Lutzoni F."/>
            <person name="Magnuson J."/>
            <person name="Mondo S."/>
            <person name="Nolan M."/>
            <person name="Ohm R."/>
            <person name="Pangilinan J."/>
            <person name="Park H.-J."/>
            <person name="Ramirez L."/>
            <person name="Alfaro M."/>
            <person name="Sun H."/>
            <person name="Tritt A."/>
            <person name="Yoshinaga Y."/>
            <person name="Zwiers L.-H."/>
            <person name="Turgeon B."/>
            <person name="Goodwin S."/>
            <person name="Spatafora J."/>
            <person name="Crous P."/>
            <person name="Grigoriev I."/>
        </authorList>
    </citation>
    <scope>NUCLEOTIDE SEQUENCE</scope>
    <source>
        <strain evidence="3">CBS 113389</strain>
    </source>
</reference>
<dbReference type="OrthoDB" id="10262656at2759"/>
<dbReference type="Proteomes" id="UP000799767">
    <property type="component" value="Unassembled WGS sequence"/>
</dbReference>
<evidence type="ECO:0000313" key="4">
    <source>
        <dbReference type="Proteomes" id="UP000799767"/>
    </source>
</evidence>
<sequence length="633" mass="71685">MYRYFRQHFQVLRREHWTDSGSVHLRLEYCLPTYANGEEALISTPKARRIVCSFSAPPQDHIHLFAMGALDSKDPEKWGAATSRPRVSLLRYARFRLKQILIVLCALVLISGFAAHNVHRQDAVRPGVSWIEANGVAFLRGKSKMGGDPKEALPVNHLPADMDEFESLATSIAKDYDANEIKYREIFALTPVDRKLIPVNFNRQSVIDPMILPHPTEHDMWIILARRARPSGDGLSWDADRNDGERAEAESTEGQFSDDESSERTSLKQASRIAELATEGLRKEEDGDDQPTQPTWTEEELSRAEAMTKASSKKQPIGEQHAEDKQKRHLHRRDEHFIDEQIVCPAARWNEHDGLLDCISDIAPIPQPAIVDEACRGKTDARVFYGPDVPFVTYGPRHDAECSGGWTQDARSILSPFHFEEFLGPRHFHNATRMGHLEDLAPADSKSFYFWDSRGDMFIQRSLFPRRVLGKIHANGAVSRDLAPTSRHVDQVCFGTVVPEFARGREHLEQATNSLSITMCERTDPKCVVSDDTTFIASMFHIKSSTDEKLYKPYVVLFRRSAPFSLHAIAARPLWVHGRPDVYSITSMSWKGHSQKYHGYMDDQIFLGLTLGDSQSGAIDVHARDILQDLDMC</sequence>
<protein>
    <submittedName>
        <fullName evidence="3">Uncharacterized protein</fullName>
    </submittedName>
</protein>
<feature type="region of interest" description="Disordered" evidence="1">
    <location>
        <begin position="232"/>
        <end position="324"/>
    </location>
</feature>
<dbReference type="EMBL" id="MU001631">
    <property type="protein sequence ID" value="KAF2487714.1"/>
    <property type="molecule type" value="Genomic_DNA"/>
</dbReference>
<keyword evidence="4" id="KW-1185">Reference proteome</keyword>
<dbReference type="GeneID" id="54479190"/>
<evidence type="ECO:0000313" key="3">
    <source>
        <dbReference type="EMBL" id="KAF2487714.1"/>
    </source>
</evidence>
<keyword evidence="2" id="KW-0812">Transmembrane</keyword>
<proteinExistence type="predicted"/>
<evidence type="ECO:0000256" key="2">
    <source>
        <dbReference type="SAM" id="Phobius"/>
    </source>
</evidence>
<dbReference type="AlphaFoldDB" id="A0A6A6Q6U7"/>
<name>A0A6A6Q6U7_9PEZI</name>
<keyword evidence="2" id="KW-1133">Transmembrane helix</keyword>
<gene>
    <name evidence="3" type="ORF">BDY17DRAFT_350573</name>
</gene>
<evidence type="ECO:0000256" key="1">
    <source>
        <dbReference type="SAM" id="MobiDB-lite"/>
    </source>
</evidence>
<dbReference type="RefSeq" id="XP_033594283.1">
    <property type="nucleotide sequence ID" value="XM_033738188.1"/>
</dbReference>
<feature type="compositionally biased region" description="Basic and acidic residues" evidence="1">
    <location>
        <begin position="238"/>
        <end position="249"/>
    </location>
</feature>